<sequence>MDDLTYTLRQLCLRNRDGSHATQADRQRSLTLVACQLREAGFRQMRATSLKGKHVEALLQRWQAEGLSAGTIKNRMAHLRWWAEKVGKAGILPTDNTRLGIPDRRYVTNENKAKELGDRLDRITDPHVLMSLRLQAAFGLRREESIKFQPRYADRGDQIAIKGSWAKGGRDRTVPITTPEQRAVLDEAHRLAGSGSLIPAYKTYIQQRHVYDGQCKAAGLSNMHGLRHRYAQMRYEMLMGWKAPVAGGIHSSAMSAEQRLQDHQVRLHISLELGHGRVGVVSIYLGR</sequence>
<accession>A0A6S7CEM5</accession>
<dbReference type="InterPro" id="IPR013762">
    <property type="entry name" value="Integrase-like_cat_sf"/>
</dbReference>
<feature type="domain" description="Integrase catalytic" evidence="3">
    <location>
        <begin position="111"/>
        <end position="232"/>
    </location>
</feature>
<dbReference type="GeneID" id="94355143"/>
<dbReference type="InterPro" id="IPR024456">
    <property type="entry name" value="Integrase_catalytic_putative"/>
</dbReference>
<dbReference type="GO" id="GO:0015074">
    <property type="term" value="P:DNA integration"/>
    <property type="evidence" value="ECO:0007669"/>
    <property type="project" value="InterPro"/>
</dbReference>
<dbReference type="AlphaFoldDB" id="A0A6S7CEM5"/>
<feature type="domain" description="Putative integrase N-terminal" evidence="2">
    <location>
        <begin position="1"/>
        <end position="88"/>
    </location>
</feature>
<dbReference type="InterPro" id="IPR024457">
    <property type="entry name" value="Putative_integrase_N"/>
</dbReference>
<dbReference type="EMBL" id="CADIKW010000002">
    <property type="protein sequence ID" value="CAB3843835.1"/>
    <property type="molecule type" value="Genomic_DNA"/>
</dbReference>
<dbReference type="Pfam" id="PF12835">
    <property type="entry name" value="Integrase_1"/>
    <property type="match status" value="1"/>
</dbReference>
<dbReference type="GO" id="GO:0006310">
    <property type="term" value="P:DNA recombination"/>
    <property type="evidence" value="ECO:0007669"/>
    <property type="project" value="UniProtKB-KW"/>
</dbReference>
<protein>
    <recommendedName>
        <fullName evidence="6">Integrase</fullName>
    </recommendedName>
</protein>
<dbReference type="RefSeq" id="WP_175167067.1">
    <property type="nucleotide sequence ID" value="NZ_CADIKW010000002.1"/>
</dbReference>
<dbReference type="Pfam" id="PF12834">
    <property type="entry name" value="Phage_int_SAM_2"/>
    <property type="match status" value="1"/>
</dbReference>
<evidence type="ECO:0000259" key="3">
    <source>
        <dbReference type="Pfam" id="PF12835"/>
    </source>
</evidence>
<dbReference type="SUPFAM" id="SSF56349">
    <property type="entry name" value="DNA breaking-rejoining enzymes"/>
    <property type="match status" value="1"/>
</dbReference>
<organism evidence="4 5">
    <name type="scientific">Achromobacter dolens</name>
    <dbReference type="NCBI Taxonomy" id="1287738"/>
    <lineage>
        <taxon>Bacteria</taxon>
        <taxon>Pseudomonadati</taxon>
        <taxon>Pseudomonadota</taxon>
        <taxon>Betaproteobacteria</taxon>
        <taxon>Burkholderiales</taxon>
        <taxon>Alcaligenaceae</taxon>
        <taxon>Achromobacter</taxon>
    </lineage>
</organism>
<reference evidence="4 5" key="1">
    <citation type="submission" date="2020-04" db="EMBL/GenBank/DDBJ databases">
        <authorList>
            <person name="De Canck E."/>
        </authorList>
    </citation>
    <scope>NUCLEOTIDE SEQUENCE [LARGE SCALE GENOMIC DNA]</scope>
    <source>
        <strain evidence="4 5">LMG 26841</strain>
    </source>
</reference>
<proteinExistence type="predicted"/>
<keyword evidence="5" id="KW-1185">Reference proteome</keyword>
<evidence type="ECO:0008006" key="6">
    <source>
        <dbReference type="Google" id="ProtNLM"/>
    </source>
</evidence>
<dbReference type="GO" id="GO:0003677">
    <property type="term" value="F:DNA binding"/>
    <property type="evidence" value="ECO:0007669"/>
    <property type="project" value="InterPro"/>
</dbReference>
<name>A0A6S7CEM5_9BURK</name>
<gene>
    <name evidence="4" type="ORF">LMG26841_01594</name>
</gene>
<evidence type="ECO:0000313" key="4">
    <source>
        <dbReference type="EMBL" id="CAB3843835.1"/>
    </source>
</evidence>
<dbReference type="Gene3D" id="1.10.443.10">
    <property type="entry name" value="Intergrase catalytic core"/>
    <property type="match status" value="1"/>
</dbReference>
<evidence type="ECO:0000256" key="1">
    <source>
        <dbReference type="ARBA" id="ARBA00023172"/>
    </source>
</evidence>
<dbReference type="Proteomes" id="UP000494272">
    <property type="component" value="Unassembled WGS sequence"/>
</dbReference>
<keyword evidence="1" id="KW-0233">DNA recombination</keyword>
<evidence type="ECO:0000259" key="2">
    <source>
        <dbReference type="Pfam" id="PF12834"/>
    </source>
</evidence>
<dbReference type="InterPro" id="IPR011010">
    <property type="entry name" value="DNA_brk_join_enz"/>
</dbReference>
<evidence type="ECO:0000313" key="5">
    <source>
        <dbReference type="Proteomes" id="UP000494272"/>
    </source>
</evidence>